<keyword evidence="2" id="KW-1185">Reference proteome</keyword>
<dbReference type="Gene3D" id="3.90.1680.10">
    <property type="entry name" value="SOS response associated peptidase-like"/>
    <property type="match status" value="1"/>
</dbReference>
<dbReference type="GO" id="GO:0106300">
    <property type="term" value="P:protein-DNA covalent cross-linking repair"/>
    <property type="evidence" value="ECO:0007669"/>
    <property type="project" value="InterPro"/>
</dbReference>
<dbReference type="KEGG" id="same:SAMCFNEI73_pC1799"/>
<dbReference type="InterPro" id="IPR003738">
    <property type="entry name" value="SRAP"/>
</dbReference>
<evidence type="ECO:0000313" key="1">
    <source>
        <dbReference type="EMBL" id="APG95503.1"/>
    </source>
</evidence>
<sequence>MLTMEPGPDLAPYHDRQIVILDRSAWTDWLNPTASVKSLIKPLPAGTLGVEQVG</sequence>
<dbReference type="GO" id="GO:0003697">
    <property type="term" value="F:single-stranded DNA binding"/>
    <property type="evidence" value="ECO:0007669"/>
    <property type="project" value="InterPro"/>
</dbReference>
<organism evidence="1 2">
    <name type="scientific">Sinorhizobium americanum</name>
    <dbReference type="NCBI Taxonomy" id="194963"/>
    <lineage>
        <taxon>Bacteria</taxon>
        <taxon>Pseudomonadati</taxon>
        <taxon>Pseudomonadota</taxon>
        <taxon>Alphaproteobacteria</taxon>
        <taxon>Hyphomicrobiales</taxon>
        <taxon>Rhizobiaceae</taxon>
        <taxon>Sinorhizobium/Ensifer group</taxon>
        <taxon>Sinorhizobium</taxon>
    </lineage>
</organism>
<dbReference type="InterPro" id="IPR036590">
    <property type="entry name" value="SRAP-like"/>
</dbReference>
<protein>
    <recommendedName>
        <fullName evidence="3">SOS response-associated peptidase</fullName>
    </recommendedName>
</protein>
<name>A0A1L3LZP8_9HYPH</name>
<dbReference type="Pfam" id="PF02586">
    <property type="entry name" value="SRAP"/>
    <property type="match status" value="1"/>
</dbReference>
<evidence type="ECO:0008006" key="3">
    <source>
        <dbReference type="Google" id="ProtNLM"/>
    </source>
</evidence>
<accession>A0A1L3LZP8</accession>
<reference evidence="1 2" key="1">
    <citation type="submission" date="2015-10" db="EMBL/GenBank/DDBJ databases">
        <title>Genomic differences between typical nodule nitrogen-fixing rhizobial strains and those coming from bean seeds.</title>
        <authorList>
            <person name="Peralta H."/>
            <person name="Aguilar-Vera A."/>
            <person name="Diaz R."/>
            <person name="Mora Y."/>
            <person name="Martinez-Batallar G."/>
            <person name="Salazar E."/>
            <person name="Vargas-Lagunas C."/>
            <person name="Encarnacion S."/>
            <person name="Girard L."/>
            <person name="Mora J."/>
        </authorList>
    </citation>
    <scope>NUCLEOTIDE SEQUENCE [LARGE SCALE GENOMIC DNA]</scope>
    <source>
        <strain evidence="1 2">CFNEI 73</strain>
        <plasmid evidence="1 2">C</plasmid>
    </source>
</reference>
<dbReference type="SUPFAM" id="SSF143081">
    <property type="entry name" value="BB1717-like"/>
    <property type="match status" value="1"/>
</dbReference>
<keyword evidence="1" id="KW-0614">Plasmid</keyword>
<dbReference type="AlphaFoldDB" id="A0A1L3LZP8"/>
<proteinExistence type="predicted"/>
<geneLocation type="plasmid" evidence="1 2">
    <name>C</name>
</geneLocation>
<evidence type="ECO:0000313" key="2">
    <source>
        <dbReference type="Proteomes" id="UP000182306"/>
    </source>
</evidence>
<gene>
    <name evidence="1" type="ORF">SAMCFNEI73_pC1799</name>
</gene>
<dbReference type="Proteomes" id="UP000182306">
    <property type="component" value="Plasmid C"/>
</dbReference>
<dbReference type="EMBL" id="CP013110">
    <property type="protein sequence ID" value="APG95503.1"/>
    <property type="molecule type" value="Genomic_DNA"/>
</dbReference>